<feature type="region of interest" description="Disordered" evidence="1">
    <location>
        <begin position="322"/>
        <end position="377"/>
    </location>
</feature>
<feature type="compositionally biased region" description="Basic and acidic residues" evidence="1">
    <location>
        <begin position="568"/>
        <end position="592"/>
    </location>
</feature>
<dbReference type="PANTHER" id="PTHR20916:SF20">
    <property type="entry name" value="CLU DOMAIN-CONTAINING PROTEIN"/>
    <property type="match status" value="1"/>
</dbReference>
<feature type="compositionally biased region" description="Low complexity" evidence="1">
    <location>
        <begin position="487"/>
        <end position="511"/>
    </location>
</feature>
<feature type="compositionally biased region" description="Low complexity" evidence="1">
    <location>
        <begin position="179"/>
        <end position="190"/>
    </location>
</feature>
<organism evidence="3 4">
    <name type="scientific">Pachysolen tannophilus NRRL Y-2460</name>
    <dbReference type="NCBI Taxonomy" id="669874"/>
    <lineage>
        <taxon>Eukaryota</taxon>
        <taxon>Fungi</taxon>
        <taxon>Dikarya</taxon>
        <taxon>Ascomycota</taxon>
        <taxon>Saccharomycotina</taxon>
        <taxon>Pichiomycetes</taxon>
        <taxon>Pachysolenaceae</taxon>
        <taxon>Pachysolen</taxon>
    </lineage>
</organism>
<feature type="region of interest" description="Disordered" evidence="1">
    <location>
        <begin position="164"/>
        <end position="191"/>
    </location>
</feature>
<feature type="compositionally biased region" description="Polar residues" evidence="1">
    <location>
        <begin position="528"/>
        <end position="537"/>
    </location>
</feature>
<dbReference type="InterPro" id="IPR036638">
    <property type="entry name" value="HLH_DNA-bd_sf"/>
</dbReference>
<feature type="region of interest" description="Disordered" evidence="1">
    <location>
        <begin position="528"/>
        <end position="612"/>
    </location>
</feature>
<dbReference type="Pfam" id="PF00010">
    <property type="entry name" value="HLH"/>
    <property type="match status" value="1"/>
</dbReference>
<feature type="compositionally biased region" description="Low complexity" evidence="1">
    <location>
        <begin position="322"/>
        <end position="364"/>
    </location>
</feature>
<dbReference type="AlphaFoldDB" id="A0A1E4TSD5"/>
<proteinExistence type="predicted"/>
<feature type="region of interest" description="Disordered" evidence="1">
    <location>
        <begin position="476"/>
        <end position="511"/>
    </location>
</feature>
<evidence type="ECO:0000313" key="3">
    <source>
        <dbReference type="EMBL" id="ODV94662.1"/>
    </source>
</evidence>
<feature type="domain" description="BHLH" evidence="2">
    <location>
        <begin position="126"/>
        <end position="207"/>
    </location>
</feature>
<dbReference type="SMART" id="SM00353">
    <property type="entry name" value="HLH"/>
    <property type="match status" value="1"/>
</dbReference>
<dbReference type="Proteomes" id="UP000094236">
    <property type="component" value="Unassembled WGS sequence"/>
</dbReference>
<feature type="region of interest" description="Disordered" evidence="1">
    <location>
        <begin position="41"/>
        <end position="124"/>
    </location>
</feature>
<evidence type="ECO:0000313" key="4">
    <source>
        <dbReference type="Proteomes" id="UP000094236"/>
    </source>
</evidence>
<name>A0A1E4TSD5_PACTA</name>
<dbReference type="EMBL" id="KV454015">
    <property type="protein sequence ID" value="ODV94662.1"/>
    <property type="molecule type" value="Genomic_DNA"/>
</dbReference>
<evidence type="ECO:0000259" key="2">
    <source>
        <dbReference type="PROSITE" id="PS50888"/>
    </source>
</evidence>
<gene>
    <name evidence="3" type="ORF">PACTADRAFT_81226</name>
</gene>
<feature type="compositionally biased region" description="Low complexity" evidence="1">
    <location>
        <begin position="74"/>
        <end position="104"/>
    </location>
</feature>
<accession>A0A1E4TSD5</accession>
<dbReference type="InterPro" id="IPR011598">
    <property type="entry name" value="bHLH_dom"/>
</dbReference>
<reference evidence="4" key="1">
    <citation type="submission" date="2016-05" db="EMBL/GenBank/DDBJ databases">
        <title>Comparative genomics of biotechnologically important yeasts.</title>
        <authorList>
            <consortium name="DOE Joint Genome Institute"/>
            <person name="Riley R."/>
            <person name="Haridas S."/>
            <person name="Wolfe K.H."/>
            <person name="Lopes M.R."/>
            <person name="Hittinger C.T."/>
            <person name="Goker M."/>
            <person name="Salamov A."/>
            <person name="Wisecaver J."/>
            <person name="Long T.M."/>
            <person name="Aerts A.L."/>
            <person name="Barry K."/>
            <person name="Choi C."/>
            <person name="Clum A."/>
            <person name="Coughlan A.Y."/>
            <person name="Deshpande S."/>
            <person name="Douglass A.P."/>
            <person name="Hanson S.J."/>
            <person name="Klenk H.-P."/>
            <person name="Labutti K."/>
            <person name="Lapidus A."/>
            <person name="Lindquist E."/>
            <person name="Lipzen A."/>
            <person name="Meier-Kolthoff J.P."/>
            <person name="Ohm R.A."/>
            <person name="Otillar R.P."/>
            <person name="Pangilinan J."/>
            <person name="Peng Y."/>
            <person name="Rokas A."/>
            <person name="Rosa C.A."/>
            <person name="Scheuner C."/>
            <person name="Sibirny A.A."/>
            <person name="Slot J.C."/>
            <person name="Stielow J.B."/>
            <person name="Sun H."/>
            <person name="Kurtzman C.P."/>
            <person name="Blackwell M."/>
            <person name="Grigoriev I.V."/>
            <person name="Jeffries T.W."/>
        </authorList>
    </citation>
    <scope>NUCLEOTIDE SEQUENCE [LARGE SCALE GENOMIC DNA]</scope>
    <source>
        <strain evidence="4">NRRL Y-2460</strain>
    </source>
</reference>
<protein>
    <recommendedName>
        <fullName evidence="2">BHLH domain-containing protein</fullName>
    </recommendedName>
</protein>
<dbReference type="PROSITE" id="PS50888">
    <property type="entry name" value="BHLH"/>
    <property type="match status" value="1"/>
</dbReference>
<feature type="region of interest" description="Disordered" evidence="1">
    <location>
        <begin position="273"/>
        <end position="306"/>
    </location>
</feature>
<dbReference type="GO" id="GO:0046983">
    <property type="term" value="F:protein dimerization activity"/>
    <property type="evidence" value="ECO:0007669"/>
    <property type="project" value="InterPro"/>
</dbReference>
<dbReference type="OrthoDB" id="690068at2759"/>
<feature type="region of interest" description="Disordered" evidence="1">
    <location>
        <begin position="415"/>
        <end position="439"/>
    </location>
</feature>
<dbReference type="STRING" id="669874.A0A1E4TSD5"/>
<dbReference type="PANTHER" id="PTHR20916">
    <property type="entry name" value="CYSTEINE AND GLYCINE-RICH PROTEIN 2 BINDING PROTEIN"/>
    <property type="match status" value="1"/>
</dbReference>
<evidence type="ECO:0000256" key="1">
    <source>
        <dbReference type="SAM" id="MobiDB-lite"/>
    </source>
</evidence>
<dbReference type="Gene3D" id="4.10.280.10">
    <property type="entry name" value="Helix-loop-helix DNA-binding domain"/>
    <property type="match status" value="1"/>
</dbReference>
<keyword evidence="4" id="KW-1185">Reference proteome</keyword>
<dbReference type="SUPFAM" id="SSF47459">
    <property type="entry name" value="HLH, helix-loop-helix DNA-binding domain"/>
    <property type="match status" value="1"/>
</dbReference>
<sequence>MRTVVPPPPIFKTTIIQMKGNGSNTSNDNDSNILTTFAKSDVMNSNNNNNKNNNNNNESNNGLSSMPMVTPGDSSSYSKTNNTNNTKRNSCSSAASSLGGSTSTGRKRRRSSQIINADEMARKRKELKTAHSIIEKKRRIKMNREFEALKYMIPACRSSVLQSLRSPADMGASSTTQRNNNGQSDDNGNNMHKLTILQSTVEYIAYLHHVIKIAKNQIASSDPNWLKENDLKFIEFELDLGMYRNIDTEFDFNALFKELVANGGEPVKFFGKNNRNEDGKLSDGYAQHHHQHQKQQDNNTFEDSGNIDDELKFLSQAVRKGSNNLGNMNMNMNNSVNSHSNLNSNLNANPERAPSSSSSSSNSSYLSTNTQLPSPLVTPRIDAAYSTAAPKENDINGNSSSLSTPAMVSLMKYRLSSGSPPLAPNHNHNHNHQTPKIAPGQVSRSANLTHDLQAPRAPQDAQTFQLPLPMISSSLLTSRKNSRRDSLSSSSTLSLSQQQQQQQHQQQHAAALAAYKMSPNNSAFINSSAVPKSSVPVTESAGSGGIGGLNSINAMHVEIGEKDEENDSERNSENDSERYSERDTEHDTEEVSKVLMSIRDKNKRGSISSLLN</sequence>
<dbReference type="GO" id="GO:0004402">
    <property type="term" value="F:histone acetyltransferase activity"/>
    <property type="evidence" value="ECO:0007669"/>
    <property type="project" value="TreeGrafter"/>
</dbReference>
<feature type="compositionally biased region" description="Low complexity" evidence="1">
    <location>
        <begin position="44"/>
        <end position="61"/>
    </location>
</feature>